<protein>
    <submittedName>
        <fullName evidence="1">Uncharacterized protein</fullName>
    </submittedName>
</protein>
<gene>
    <name evidence="1" type="ORF">RDI58_010996</name>
</gene>
<accession>A0AAN8TQA6</accession>
<dbReference type="AlphaFoldDB" id="A0AAN8TQA6"/>
<reference evidence="1 2" key="1">
    <citation type="submission" date="2024-02" db="EMBL/GenBank/DDBJ databases">
        <title>de novo genome assembly of Solanum bulbocastanum strain 11H21.</title>
        <authorList>
            <person name="Hosaka A.J."/>
        </authorList>
    </citation>
    <scope>NUCLEOTIDE SEQUENCE [LARGE SCALE GENOMIC DNA]</scope>
    <source>
        <tissue evidence="1">Young leaves</tissue>
    </source>
</reference>
<comment type="caution">
    <text evidence="1">The sequence shown here is derived from an EMBL/GenBank/DDBJ whole genome shotgun (WGS) entry which is preliminary data.</text>
</comment>
<evidence type="ECO:0000313" key="1">
    <source>
        <dbReference type="EMBL" id="KAK6791915.1"/>
    </source>
</evidence>
<evidence type="ECO:0000313" key="2">
    <source>
        <dbReference type="Proteomes" id="UP001371456"/>
    </source>
</evidence>
<name>A0AAN8TQA6_SOLBU</name>
<keyword evidence="2" id="KW-1185">Reference proteome</keyword>
<proteinExistence type="predicted"/>
<sequence>MSSEIQIPNLEDLVEFFATFDYFTMSVGDTAIPLQLLIEDVCFHARLEEDATTADEDYDMDVRRATLACTTKFIYG</sequence>
<dbReference type="Proteomes" id="UP001371456">
    <property type="component" value="Unassembled WGS sequence"/>
</dbReference>
<organism evidence="1 2">
    <name type="scientific">Solanum bulbocastanum</name>
    <name type="common">Wild potato</name>
    <dbReference type="NCBI Taxonomy" id="147425"/>
    <lineage>
        <taxon>Eukaryota</taxon>
        <taxon>Viridiplantae</taxon>
        <taxon>Streptophyta</taxon>
        <taxon>Embryophyta</taxon>
        <taxon>Tracheophyta</taxon>
        <taxon>Spermatophyta</taxon>
        <taxon>Magnoliopsida</taxon>
        <taxon>eudicotyledons</taxon>
        <taxon>Gunneridae</taxon>
        <taxon>Pentapetalae</taxon>
        <taxon>asterids</taxon>
        <taxon>lamiids</taxon>
        <taxon>Solanales</taxon>
        <taxon>Solanaceae</taxon>
        <taxon>Solanoideae</taxon>
        <taxon>Solaneae</taxon>
        <taxon>Solanum</taxon>
    </lineage>
</organism>
<dbReference type="EMBL" id="JBANQN010000004">
    <property type="protein sequence ID" value="KAK6791915.1"/>
    <property type="molecule type" value="Genomic_DNA"/>
</dbReference>